<dbReference type="InterPro" id="IPR036388">
    <property type="entry name" value="WH-like_DNA-bd_sf"/>
</dbReference>
<reference evidence="5 6" key="1">
    <citation type="submission" date="2020-07" db="EMBL/GenBank/DDBJ databases">
        <title>Genomic Encyclopedia of Type Strains, Phase IV (KMG-V): Genome sequencing to study the core and pangenomes of soil and plant-associated prokaryotes.</title>
        <authorList>
            <person name="Whitman W."/>
        </authorList>
    </citation>
    <scope>NUCLEOTIDE SEQUENCE [LARGE SCALE GENOMIC DNA]</scope>
    <source>
        <strain evidence="5 6">SAS40</strain>
    </source>
</reference>
<dbReference type="RefSeq" id="WP_179587786.1">
    <property type="nucleotide sequence ID" value="NZ_JACBYR010000001.1"/>
</dbReference>
<evidence type="ECO:0000313" key="6">
    <source>
        <dbReference type="Proteomes" id="UP000542125"/>
    </source>
</evidence>
<proteinExistence type="predicted"/>
<keyword evidence="1" id="KW-0805">Transcription regulation</keyword>
<comment type="caution">
    <text evidence="5">The sequence shown here is derived from an EMBL/GenBank/DDBJ whole genome shotgun (WGS) entry which is preliminary data.</text>
</comment>
<dbReference type="Proteomes" id="UP000542125">
    <property type="component" value="Unassembled WGS sequence"/>
</dbReference>
<dbReference type="GO" id="GO:0003700">
    <property type="term" value="F:DNA-binding transcription factor activity"/>
    <property type="evidence" value="ECO:0007669"/>
    <property type="project" value="InterPro"/>
</dbReference>
<feature type="domain" description="HTH marR-type" evidence="4">
    <location>
        <begin position="10"/>
        <end position="143"/>
    </location>
</feature>
<name>A0A7Y9IVX0_9BURK</name>
<protein>
    <submittedName>
        <fullName evidence="5">DNA-binding MarR family transcriptional regulator</fullName>
    </submittedName>
</protein>
<dbReference type="Pfam" id="PF12802">
    <property type="entry name" value="MarR_2"/>
    <property type="match status" value="1"/>
</dbReference>
<dbReference type="GO" id="GO:0003677">
    <property type="term" value="F:DNA binding"/>
    <property type="evidence" value="ECO:0007669"/>
    <property type="project" value="UniProtKB-KW"/>
</dbReference>
<dbReference type="PANTHER" id="PTHR42756">
    <property type="entry name" value="TRANSCRIPTIONAL REGULATOR, MARR"/>
    <property type="match status" value="1"/>
</dbReference>
<sequence length="182" mass="20143">MSFKHPTVCNDLLNYRLARLLGSSGAPIIRICEGRYGITRREWRLIAMLADFGPLSPSALADHAHTDRPLVSRAINDLVDKGLVSRIVSPDDKRRASVALTDKGRELHGELFPQTATINASVLASLSEEELKVFDHALDVLTEAAARLNQEYALTERADRHRGGSRRHLHGQATATTLSDLW</sequence>
<organism evidence="5 6">
    <name type="scientific">Pigmentiphaga litoralis</name>
    <dbReference type="NCBI Taxonomy" id="516702"/>
    <lineage>
        <taxon>Bacteria</taxon>
        <taxon>Pseudomonadati</taxon>
        <taxon>Pseudomonadota</taxon>
        <taxon>Betaproteobacteria</taxon>
        <taxon>Burkholderiales</taxon>
        <taxon>Alcaligenaceae</taxon>
        <taxon>Pigmentiphaga</taxon>
    </lineage>
</organism>
<gene>
    <name evidence="5" type="ORF">FHW18_003321</name>
</gene>
<evidence type="ECO:0000313" key="5">
    <source>
        <dbReference type="EMBL" id="NYE84050.1"/>
    </source>
</evidence>
<keyword evidence="2 5" id="KW-0238">DNA-binding</keyword>
<dbReference type="PROSITE" id="PS50995">
    <property type="entry name" value="HTH_MARR_2"/>
    <property type="match status" value="1"/>
</dbReference>
<evidence type="ECO:0000256" key="2">
    <source>
        <dbReference type="ARBA" id="ARBA00023125"/>
    </source>
</evidence>
<keyword evidence="6" id="KW-1185">Reference proteome</keyword>
<dbReference type="EMBL" id="JACBYR010000001">
    <property type="protein sequence ID" value="NYE84050.1"/>
    <property type="molecule type" value="Genomic_DNA"/>
</dbReference>
<dbReference type="SUPFAM" id="SSF46785">
    <property type="entry name" value="Winged helix' DNA-binding domain"/>
    <property type="match status" value="1"/>
</dbReference>
<dbReference type="AlphaFoldDB" id="A0A7Y9IVX0"/>
<evidence type="ECO:0000256" key="3">
    <source>
        <dbReference type="ARBA" id="ARBA00023163"/>
    </source>
</evidence>
<dbReference type="PANTHER" id="PTHR42756:SF1">
    <property type="entry name" value="TRANSCRIPTIONAL REPRESSOR OF EMRAB OPERON"/>
    <property type="match status" value="1"/>
</dbReference>
<dbReference type="InterPro" id="IPR036390">
    <property type="entry name" value="WH_DNA-bd_sf"/>
</dbReference>
<keyword evidence="3" id="KW-0804">Transcription</keyword>
<accession>A0A7Y9IVX0</accession>
<dbReference type="SMART" id="SM00347">
    <property type="entry name" value="HTH_MARR"/>
    <property type="match status" value="1"/>
</dbReference>
<evidence type="ECO:0000256" key="1">
    <source>
        <dbReference type="ARBA" id="ARBA00023015"/>
    </source>
</evidence>
<dbReference type="PRINTS" id="PR00598">
    <property type="entry name" value="HTHMARR"/>
</dbReference>
<dbReference type="InterPro" id="IPR000835">
    <property type="entry name" value="HTH_MarR-typ"/>
</dbReference>
<evidence type="ECO:0000259" key="4">
    <source>
        <dbReference type="PROSITE" id="PS50995"/>
    </source>
</evidence>
<dbReference type="Gene3D" id="1.10.10.10">
    <property type="entry name" value="Winged helix-like DNA-binding domain superfamily/Winged helix DNA-binding domain"/>
    <property type="match status" value="1"/>
</dbReference>